<organism evidence="4 5">
    <name type="scientific">Nocardia fluminea</name>
    <dbReference type="NCBI Taxonomy" id="134984"/>
    <lineage>
        <taxon>Bacteria</taxon>
        <taxon>Bacillati</taxon>
        <taxon>Actinomycetota</taxon>
        <taxon>Actinomycetes</taxon>
        <taxon>Mycobacteriales</taxon>
        <taxon>Nocardiaceae</taxon>
        <taxon>Nocardia</taxon>
    </lineage>
</organism>
<dbReference type="GO" id="GO:0015067">
    <property type="term" value="F:amidinotransferase activity"/>
    <property type="evidence" value="ECO:0007669"/>
    <property type="project" value="InterPro"/>
</dbReference>
<protein>
    <submittedName>
        <fullName evidence="4">Glycine amidinotransferase</fullName>
    </submittedName>
</protein>
<dbReference type="PANTHER" id="PTHR10488">
    <property type="entry name" value="GLYCINE AMIDINOTRANSFERASE, MITOCHONDRIAL"/>
    <property type="match status" value="1"/>
</dbReference>
<gene>
    <name evidence="4" type="ORF">ATK86_0039</name>
</gene>
<feature type="active site" evidence="3">
    <location>
        <position position="214"/>
    </location>
</feature>
<comment type="caution">
    <text evidence="4">The sequence shown here is derived from an EMBL/GenBank/DDBJ whole genome shotgun (WGS) entry which is preliminary data.</text>
</comment>
<evidence type="ECO:0000256" key="2">
    <source>
        <dbReference type="ARBA" id="ARBA00022679"/>
    </source>
</evidence>
<reference evidence="4 5" key="1">
    <citation type="submission" date="2017-12" db="EMBL/GenBank/DDBJ databases">
        <title>Sequencing the genomes of 1000 Actinobacteria strains.</title>
        <authorList>
            <person name="Klenk H.-P."/>
        </authorList>
    </citation>
    <scope>NUCLEOTIDE SEQUENCE [LARGE SCALE GENOMIC DNA]</scope>
    <source>
        <strain evidence="4 5">DSM 44489</strain>
    </source>
</reference>
<name>A0A2N3WW02_9NOCA</name>
<comment type="similarity">
    <text evidence="1">Belongs to the amidinotransferase family.</text>
</comment>
<dbReference type="PANTHER" id="PTHR10488:SF1">
    <property type="entry name" value="GLYCINE AMIDINOTRANSFERASE, MITOCHONDRIAL"/>
    <property type="match status" value="1"/>
</dbReference>
<dbReference type="OrthoDB" id="258252at2"/>
<keyword evidence="5" id="KW-1185">Reference proteome</keyword>
<evidence type="ECO:0000256" key="1">
    <source>
        <dbReference type="ARBA" id="ARBA00006943"/>
    </source>
</evidence>
<dbReference type="Gene3D" id="3.75.10.10">
    <property type="entry name" value="L-arginine/glycine Amidinotransferase, Chain A"/>
    <property type="match status" value="1"/>
</dbReference>
<dbReference type="SUPFAM" id="SSF55909">
    <property type="entry name" value="Pentein"/>
    <property type="match status" value="1"/>
</dbReference>
<feature type="active site" description="Amidino-cysteine intermediate" evidence="3">
    <location>
        <position position="369"/>
    </location>
</feature>
<evidence type="ECO:0000313" key="4">
    <source>
        <dbReference type="EMBL" id="PKV98034.1"/>
    </source>
</evidence>
<sequence>MRLNSYDEWSPLKEVIVGSGLNYTTHERELTFDMFLHENISGDNNLADKPWLYPPFSPPAGADPRSRIRIAQRHVDELNEDIAGLVATLESLSVRVRRPMEIGPDVPEMATPAWAAAMIPALNVRDNAIIMGDEIVETPPMMRSRYFENQLLKPVFMDYFEQGARWSVMPRPIMTDGSFDFSYADGSVSPAEPLIPIARPDDSPHHVGFEMMMDAAQILRFGRDVLVNVSTQNHELAYQWLARHFSDRFRLHRIYRLSDDHIDSTVLPLRPGLLLARSPEIVDRLPAELQKWDRIYYPEPTPEVFPAYGNDDLVLTSKYIDMNLLSIDPETVLVNSSHTAMIKLLEANGMTVVPVQHRHRRLFGGGFHCFTVDTVREGGPEDYFSG</sequence>
<dbReference type="EMBL" id="PJMW01000001">
    <property type="protein sequence ID" value="PKV98034.1"/>
    <property type="molecule type" value="Genomic_DNA"/>
</dbReference>
<feature type="active site" evidence="3">
    <location>
        <position position="261"/>
    </location>
</feature>
<evidence type="ECO:0000256" key="3">
    <source>
        <dbReference type="PIRSR" id="PIRSR633195-1"/>
    </source>
</evidence>
<proteinExistence type="inferred from homology"/>
<dbReference type="AlphaFoldDB" id="A0A2N3WW02"/>
<dbReference type="InterPro" id="IPR033195">
    <property type="entry name" value="AmidinoTrfase"/>
</dbReference>
<keyword evidence="2 4" id="KW-0808">Transferase</keyword>
<accession>A0A2N3WW02</accession>
<dbReference type="Proteomes" id="UP000233766">
    <property type="component" value="Unassembled WGS sequence"/>
</dbReference>
<evidence type="ECO:0000313" key="5">
    <source>
        <dbReference type="Proteomes" id="UP000233766"/>
    </source>
</evidence>